<keyword evidence="2" id="KW-0012">Acyltransferase</keyword>
<name>A0A6B8M7K9_9HYPH</name>
<dbReference type="SUPFAM" id="SSF55729">
    <property type="entry name" value="Acyl-CoA N-acyltransferases (Nat)"/>
    <property type="match status" value="1"/>
</dbReference>
<dbReference type="InterPro" id="IPR016181">
    <property type="entry name" value="Acyl_CoA_acyltransferase"/>
</dbReference>
<proteinExistence type="predicted"/>
<keyword evidence="3" id="KW-1185">Reference proteome</keyword>
<keyword evidence="2" id="KW-0808">Transferase</keyword>
<dbReference type="EMBL" id="CP044331">
    <property type="protein sequence ID" value="QGM98498.1"/>
    <property type="molecule type" value="Genomic_DNA"/>
</dbReference>
<protein>
    <submittedName>
        <fullName evidence="2">Acyl-CoA acyltransferase</fullName>
    </submittedName>
</protein>
<dbReference type="AlphaFoldDB" id="A0A6B8M7K9"/>
<dbReference type="RefSeq" id="WP_026015982.1">
    <property type="nucleotide sequence ID" value="NZ_CP044331.1"/>
</dbReference>
<sequence length="288" mass="32925">MNQDVTPRIRCRMIAEADAPALAQLLTRGFPDRTLEYWRRAMETLARRDAPEGYPRFGYMLEHEGAPVGVILMIFTRVGDKIRCNISSWYVDELYRGYASLLIAAAVRHKDVTYVNISPATHTWRVIEAQGFRRYADGQMLTIPALSRWTANARVRPFDKKRDYGDALTAQERDLLTAHVERGCMALVVHGKREAHPFVFLPRRILKGLFPTLQLVYCRDIADFQRFAGPLGRELLRQGHPTVLVDASEKIPGLFGKFFRDRGPKYFKGPQRPRLGDLSFSESVLFGP</sequence>
<organism evidence="2 3">
    <name type="scientific">Methylocystis parvus</name>
    <dbReference type="NCBI Taxonomy" id="134"/>
    <lineage>
        <taxon>Bacteria</taxon>
        <taxon>Pseudomonadati</taxon>
        <taxon>Pseudomonadota</taxon>
        <taxon>Alphaproteobacteria</taxon>
        <taxon>Hyphomicrobiales</taxon>
        <taxon>Methylocystaceae</taxon>
        <taxon>Methylocystis</taxon>
    </lineage>
</organism>
<evidence type="ECO:0000313" key="2">
    <source>
        <dbReference type="EMBL" id="QGM98498.1"/>
    </source>
</evidence>
<reference evidence="2 3" key="1">
    <citation type="submission" date="2019-09" db="EMBL/GenBank/DDBJ databases">
        <title>Isolation and complete genome sequencing of Methylocystis species.</title>
        <authorList>
            <person name="Rumah B.L."/>
            <person name="Stead C.E."/>
            <person name="Stevens B.C."/>
            <person name="Minton N.P."/>
            <person name="Grosse-Honebrink A."/>
            <person name="Zhang Y."/>
        </authorList>
    </citation>
    <scope>NUCLEOTIDE SEQUENCE [LARGE SCALE GENOMIC DNA]</scope>
    <source>
        <strain evidence="2 3">BRCS2</strain>
    </source>
</reference>
<feature type="domain" description="N-acetyltransferase" evidence="1">
    <location>
        <begin position="9"/>
        <end position="150"/>
    </location>
</feature>
<evidence type="ECO:0000259" key="1">
    <source>
        <dbReference type="PROSITE" id="PS51186"/>
    </source>
</evidence>
<dbReference type="Proteomes" id="UP000422569">
    <property type="component" value="Chromosome"/>
</dbReference>
<evidence type="ECO:0000313" key="3">
    <source>
        <dbReference type="Proteomes" id="UP000422569"/>
    </source>
</evidence>
<gene>
    <name evidence="2" type="ORF">F7D14_14120</name>
</gene>
<dbReference type="Gene3D" id="3.40.630.30">
    <property type="match status" value="1"/>
</dbReference>
<dbReference type="InterPro" id="IPR000182">
    <property type="entry name" value="GNAT_dom"/>
</dbReference>
<dbReference type="GO" id="GO:0016747">
    <property type="term" value="F:acyltransferase activity, transferring groups other than amino-acyl groups"/>
    <property type="evidence" value="ECO:0007669"/>
    <property type="project" value="InterPro"/>
</dbReference>
<dbReference type="KEGG" id="mpar:F7D14_14120"/>
<accession>A0A6B8M7K9</accession>
<dbReference type="PROSITE" id="PS51186">
    <property type="entry name" value="GNAT"/>
    <property type="match status" value="1"/>
</dbReference>